<protein>
    <submittedName>
        <fullName evidence="2">Uncharacterized protein</fullName>
    </submittedName>
</protein>
<proteinExistence type="predicted"/>
<feature type="region of interest" description="Disordered" evidence="1">
    <location>
        <begin position="254"/>
        <end position="279"/>
    </location>
</feature>
<dbReference type="Proteomes" id="UP000800035">
    <property type="component" value="Unassembled WGS sequence"/>
</dbReference>
<feature type="compositionally biased region" description="Basic and acidic residues" evidence="1">
    <location>
        <begin position="339"/>
        <end position="348"/>
    </location>
</feature>
<dbReference type="EMBL" id="ML977055">
    <property type="protein sequence ID" value="KAF1948549.1"/>
    <property type="molecule type" value="Genomic_DNA"/>
</dbReference>
<evidence type="ECO:0000256" key="1">
    <source>
        <dbReference type="SAM" id="MobiDB-lite"/>
    </source>
</evidence>
<organism evidence="2 3">
    <name type="scientific">Byssothecium circinans</name>
    <dbReference type="NCBI Taxonomy" id="147558"/>
    <lineage>
        <taxon>Eukaryota</taxon>
        <taxon>Fungi</taxon>
        <taxon>Dikarya</taxon>
        <taxon>Ascomycota</taxon>
        <taxon>Pezizomycotina</taxon>
        <taxon>Dothideomycetes</taxon>
        <taxon>Pleosporomycetidae</taxon>
        <taxon>Pleosporales</taxon>
        <taxon>Massarineae</taxon>
        <taxon>Massarinaceae</taxon>
        <taxon>Byssothecium</taxon>
    </lineage>
</organism>
<name>A0A6A5T9X9_9PLEO</name>
<evidence type="ECO:0000313" key="2">
    <source>
        <dbReference type="EMBL" id="KAF1948549.1"/>
    </source>
</evidence>
<sequence length="383" mass="40928">MKVVAGKGKWWERESTFSNASSSYASSSYASSSDEQEAAVPLRARKARTTKGPGGPKKRVTMVATEAAETSTKREQRHLQSLPDDDASTTAEFIRVGHMLQAFAEGKHTRLRIIRGGRQSLERFARQHARPEDISFPDEWKDNGKAANRVLERWMRTPNNPFIKFDEDESTKGFGAFSTPRPRARARVESGRSKEQVAAVVAEATERARRTKKQLALAAAGEAALAAAAAKAAAAEAAAKAAAAAAAIAIAAEEGEDGEEDDEGEGRGREGGGSAPGKKAECFTSFYRVVCAIAPEDGEGGTEGGAGRAARCESNAGTESTGYRSYGDVAELDEPWGEELCRTDERGITGRASDAGTDDTDYRSYCDGAELDELCRSDAVNKT</sequence>
<feature type="compositionally biased region" description="Low complexity" evidence="1">
    <location>
        <begin position="20"/>
        <end position="33"/>
    </location>
</feature>
<gene>
    <name evidence="2" type="ORF">CC80DRAFT_511295</name>
</gene>
<keyword evidence="3" id="KW-1185">Reference proteome</keyword>
<feature type="region of interest" description="Disordered" evidence="1">
    <location>
        <begin position="298"/>
        <end position="362"/>
    </location>
</feature>
<feature type="region of interest" description="Disordered" evidence="1">
    <location>
        <begin position="17"/>
        <end position="61"/>
    </location>
</feature>
<reference evidence="2" key="1">
    <citation type="journal article" date="2020" name="Stud. Mycol.">
        <title>101 Dothideomycetes genomes: a test case for predicting lifestyles and emergence of pathogens.</title>
        <authorList>
            <person name="Haridas S."/>
            <person name="Albert R."/>
            <person name="Binder M."/>
            <person name="Bloem J."/>
            <person name="Labutti K."/>
            <person name="Salamov A."/>
            <person name="Andreopoulos B."/>
            <person name="Baker S."/>
            <person name="Barry K."/>
            <person name="Bills G."/>
            <person name="Bluhm B."/>
            <person name="Cannon C."/>
            <person name="Castanera R."/>
            <person name="Culley D."/>
            <person name="Daum C."/>
            <person name="Ezra D."/>
            <person name="Gonzalez J."/>
            <person name="Henrissat B."/>
            <person name="Kuo A."/>
            <person name="Liang C."/>
            <person name="Lipzen A."/>
            <person name="Lutzoni F."/>
            <person name="Magnuson J."/>
            <person name="Mondo S."/>
            <person name="Nolan M."/>
            <person name="Ohm R."/>
            <person name="Pangilinan J."/>
            <person name="Park H.-J."/>
            <person name="Ramirez L."/>
            <person name="Alfaro M."/>
            <person name="Sun H."/>
            <person name="Tritt A."/>
            <person name="Yoshinaga Y."/>
            <person name="Zwiers L.-H."/>
            <person name="Turgeon B."/>
            <person name="Goodwin S."/>
            <person name="Spatafora J."/>
            <person name="Crous P."/>
            <person name="Grigoriev I."/>
        </authorList>
    </citation>
    <scope>NUCLEOTIDE SEQUENCE</scope>
    <source>
        <strain evidence="2">CBS 675.92</strain>
    </source>
</reference>
<feature type="compositionally biased region" description="Acidic residues" evidence="1">
    <location>
        <begin position="254"/>
        <end position="264"/>
    </location>
</feature>
<evidence type="ECO:0000313" key="3">
    <source>
        <dbReference type="Proteomes" id="UP000800035"/>
    </source>
</evidence>
<dbReference type="AlphaFoldDB" id="A0A6A5T9X9"/>
<accession>A0A6A5T9X9</accession>